<comment type="similarity">
    <text evidence="1">In the N-terminal section; belongs to the CRISPR-associated nuclease Cas3-HD family.</text>
</comment>
<comment type="caution">
    <text evidence="11">The sequence shown here is derived from an EMBL/GenBank/DDBJ whole genome shotgun (WGS) entry which is preliminary data.</text>
</comment>
<evidence type="ECO:0000256" key="9">
    <source>
        <dbReference type="ARBA" id="ARBA00023118"/>
    </source>
</evidence>
<dbReference type="Proteomes" id="UP000656042">
    <property type="component" value="Unassembled WGS sequence"/>
</dbReference>
<dbReference type="SMART" id="SM00487">
    <property type="entry name" value="DEXDc"/>
    <property type="match status" value="1"/>
</dbReference>
<evidence type="ECO:0000313" key="12">
    <source>
        <dbReference type="Proteomes" id="UP000656042"/>
    </source>
</evidence>
<dbReference type="Gene3D" id="1.10.3210.30">
    <property type="match status" value="1"/>
</dbReference>
<keyword evidence="9" id="KW-0051">Antiviral defense</keyword>
<evidence type="ECO:0000256" key="1">
    <source>
        <dbReference type="ARBA" id="ARBA00006847"/>
    </source>
</evidence>
<dbReference type="NCBIfam" id="TIGR01596">
    <property type="entry name" value="cas3_HD"/>
    <property type="match status" value="1"/>
</dbReference>
<dbReference type="InterPro" id="IPR050547">
    <property type="entry name" value="DEAD_box_RNA_helicases"/>
</dbReference>
<keyword evidence="7" id="KW-0347">Helicase</keyword>
<keyword evidence="6" id="KW-0378">Hydrolase</keyword>
<sequence length="956" mass="103292">MNSAVGLSDAARVVWGKSGDLVTPLPLWRHMADSADVAGRLWDEWLPRSVRDRIACELPLGSDDGRRLVRWVAGVHDIGKATPAFAGQVPHLAGRMQDFGFVFDQRVAADRRAAPHATAGFIVLCDWLIAVHGWDPSSAAMFAAAIGGHHGIPPTDGEIQVVRERQFLLGVEGLWPGVRAELLAWMAHRAGVAERLAAWGDVVLTRPVQVLLTGVVIVADWIASNEELFPYHFMASDEERLAAGWESLDLPAPWRAVRQDLPAEELFARRFSLPEGASPYPVQSSVLEVARAMPVPGLLIAEAPMGEGKTEAALAAVEVLAARNGAGGCFLALPTRATSDAMFSRALEWVSRLPDADVGRGAYGVALAHGKASLNTEFSELFRRSLPSQIGCDEGGAETSAHRWMAGRKRPMLSNFVIGTVDQLLFAALKARHVALRHLGLTSKVVVIDEAHAYDVYMSQYLDRALEWLAAHGVTVVVLSATLPAGRRADMIKAYDDGRFAGQNLGAIQPRRWAVPAVAADPYRDLRAEARYPLVTVSAEERGGRAVGCAISGRGAQVLVERHDDDVEALAATLRAALAEGGCALVVRNTVRRVLATADRLRELLGSDIPVSVTHSRFMGPDRAAKDRWLLNTFGSPRQVREAGGSRPQRHIVVSSQVAEQSLDIDFDVLVTDLAPVDLVLQRIGRLHRHLRSERPASLASPRCLITGADWAATPPEPVSGSRRVYGRSALLRAAAVLWPHLVEGVPVGIPADISPLVQAAYGEDLPGPVEWRPVLAEAEQQRAESDSERVRRAGTFRLGPVGSPGDDLTSWLHAGVGDAESAGDDARGRAHVRDDGPPTLEVLVVVRTPDGWQIPPWIDNRGGQILPVDAQPPRGLDRALASCTLSLPAELAAEHVIDRVLAELEARTYIEAWQKNPWLAGELILDLDPDGRTCLAGFNIEYDAIDGLRISKADS</sequence>
<name>A0A8J3C5F1_9ACTN</name>
<dbReference type="CDD" id="cd09641">
    <property type="entry name" value="Cas3''_I"/>
    <property type="match status" value="1"/>
</dbReference>
<evidence type="ECO:0000256" key="6">
    <source>
        <dbReference type="ARBA" id="ARBA00022801"/>
    </source>
</evidence>
<gene>
    <name evidence="11" type="ORF">GCM10012284_63910</name>
</gene>
<dbReference type="Gene3D" id="3.40.50.300">
    <property type="entry name" value="P-loop containing nucleotide triphosphate hydrolases"/>
    <property type="match status" value="2"/>
</dbReference>
<reference evidence="11" key="1">
    <citation type="journal article" date="2014" name="Int. J. Syst. Evol. Microbiol.">
        <title>Complete genome sequence of Corynebacterium casei LMG S-19264T (=DSM 44701T), isolated from a smear-ripened cheese.</title>
        <authorList>
            <consortium name="US DOE Joint Genome Institute (JGI-PGF)"/>
            <person name="Walter F."/>
            <person name="Albersmeier A."/>
            <person name="Kalinowski J."/>
            <person name="Ruckert C."/>
        </authorList>
    </citation>
    <scope>NUCLEOTIDE SEQUENCE</scope>
    <source>
        <strain evidence="11">CGMCC 4.7299</strain>
    </source>
</reference>
<evidence type="ECO:0000256" key="3">
    <source>
        <dbReference type="ARBA" id="ARBA00022722"/>
    </source>
</evidence>
<dbReference type="InterPro" id="IPR041372">
    <property type="entry name" value="Cas3_C"/>
</dbReference>
<dbReference type="CDD" id="cd17930">
    <property type="entry name" value="DEXHc_cas3"/>
    <property type="match status" value="1"/>
</dbReference>
<dbReference type="Pfam" id="PF22590">
    <property type="entry name" value="Cas3-like_C_2"/>
    <property type="match status" value="1"/>
</dbReference>
<dbReference type="Pfam" id="PF18395">
    <property type="entry name" value="Cas3_C"/>
    <property type="match status" value="1"/>
</dbReference>
<keyword evidence="4" id="KW-0479">Metal-binding</keyword>
<dbReference type="GO" id="GO:0046872">
    <property type="term" value="F:metal ion binding"/>
    <property type="evidence" value="ECO:0007669"/>
    <property type="project" value="UniProtKB-KW"/>
</dbReference>
<dbReference type="PROSITE" id="PS51643">
    <property type="entry name" value="HD_CAS3"/>
    <property type="match status" value="1"/>
</dbReference>
<evidence type="ECO:0000259" key="10">
    <source>
        <dbReference type="PROSITE" id="PS51643"/>
    </source>
</evidence>
<dbReference type="GO" id="GO:0005524">
    <property type="term" value="F:ATP binding"/>
    <property type="evidence" value="ECO:0007669"/>
    <property type="project" value="UniProtKB-KW"/>
</dbReference>
<dbReference type="RefSeq" id="WP_229716357.1">
    <property type="nucleotide sequence ID" value="NZ_BMMX01000078.1"/>
</dbReference>
<keyword evidence="8" id="KW-0067">ATP-binding</keyword>
<dbReference type="GO" id="GO:0003723">
    <property type="term" value="F:RNA binding"/>
    <property type="evidence" value="ECO:0007669"/>
    <property type="project" value="TreeGrafter"/>
</dbReference>
<evidence type="ECO:0000313" key="11">
    <source>
        <dbReference type="EMBL" id="GGL20508.1"/>
    </source>
</evidence>
<keyword evidence="3" id="KW-0540">Nuclease</keyword>
<evidence type="ECO:0000256" key="2">
    <source>
        <dbReference type="ARBA" id="ARBA00009046"/>
    </source>
</evidence>
<dbReference type="NCBIfam" id="TIGR01587">
    <property type="entry name" value="cas3_core"/>
    <property type="match status" value="1"/>
</dbReference>
<reference evidence="11" key="2">
    <citation type="submission" date="2020-09" db="EMBL/GenBank/DDBJ databases">
        <authorList>
            <person name="Sun Q."/>
            <person name="Zhou Y."/>
        </authorList>
    </citation>
    <scope>NUCLEOTIDE SEQUENCE</scope>
    <source>
        <strain evidence="11">CGMCC 4.7299</strain>
    </source>
</reference>
<evidence type="ECO:0000256" key="7">
    <source>
        <dbReference type="ARBA" id="ARBA00022806"/>
    </source>
</evidence>
<dbReference type="PANTHER" id="PTHR47963">
    <property type="entry name" value="DEAD-BOX ATP-DEPENDENT RNA HELICASE 47, MITOCHONDRIAL"/>
    <property type="match status" value="1"/>
</dbReference>
<dbReference type="SUPFAM" id="SSF52540">
    <property type="entry name" value="P-loop containing nucleoside triphosphate hydrolases"/>
    <property type="match status" value="1"/>
</dbReference>
<accession>A0A8J3C5F1</accession>
<dbReference type="InterPro" id="IPR006483">
    <property type="entry name" value="CRISPR-assoc_Cas3_HD"/>
</dbReference>
<dbReference type="PANTHER" id="PTHR47963:SF9">
    <property type="entry name" value="CRISPR-ASSOCIATED ENDONUCLEASE_HELICASE CAS3"/>
    <property type="match status" value="1"/>
</dbReference>
<organism evidence="11 12">
    <name type="scientific">Mangrovihabitans endophyticus</name>
    <dbReference type="NCBI Taxonomy" id="1751298"/>
    <lineage>
        <taxon>Bacteria</taxon>
        <taxon>Bacillati</taxon>
        <taxon>Actinomycetota</taxon>
        <taxon>Actinomycetes</taxon>
        <taxon>Micromonosporales</taxon>
        <taxon>Micromonosporaceae</taxon>
        <taxon>Mangrovihabitans</taxon>
    </lineage>
</organism>
<dbReference type="Pfam" id="PF18019">
    <property type="entry name" value="Cas3_HD"/>
    <property type="match status" value="1"/>
</dbReference>
<dbReference type="InterPro" id="IPR027417">
    <property type="entry name" value="P-loop_NTPase"/>
</dbReference>
<dbReference type="GO" id="GO:0003724">
    <property type="term" value="F:RNA helicase activity"/>
    <property type="evidence" value="ECO:0007669"/>
    <property type="project" value="TreeGrafter"/>
</dbReference>
<dbReference type="Pfam" id="PF00270">
    <property type="entry name" value="DEAD"/>
    <property type="match status" value="1"/>
</dbReference>
<dbReference type="GO" id="GO:0051607">
    <property type="term" value="P:defense response to virus"/>
    <property type="evidence" value="ECO:0007669"/>
    <property type="project" value="UniProtKB-KW"/>
</dbReference>
<protein>
    <submittedName>
        <fullName evidence="11">CRISPR-associated helicase/endonuclease Cas3</fullName>
    </submittedName>
</protein>
<evidence type="ECO:0000256" key="4">
    <source>
        <dbReference type="ARBA" id="ARBA00022723"/>
    </source>
</evidence>
<proteinExistence type="inferred from homology"/>
<feature type="domain" description="HD Cas3-type" evidence="10">
    <location>
        <begin position="20"/>
        <end position="222"/>
    </location>
</feature>
<dbReference type="InterPro" id="IPR054712">
    <property type="entry name" value="Cas3-like_dom"/>
</dbReference>
<dbReference type="InterPro" id="IPR038257">
    <property type="entry name" value="CRISPR-assoc_Cas3_HD_sf"/>
</dbReference>
<dbReference type="InterPro" id="IPR014001">
    <property type="entry name" value="Helicase_ATP-bd"/>
</dbReference>
<dbReference type="AlphaFoldDB" id="A0A8J3C5F1"/>
<keyword evidence="12" id="KW-1185">Reference proteome</keyword>
<dbReference type="GO" id="GO:0016787">
    <property type="term" value="F:hydrolase activity"/>
    <property type="evidence" value="ECO:0007669"/>
    <property type="project" value="UniProtKB-KW"/>
</dbReference>
<comment type="similarity">
    <text evidence="2">In the central section; belongs to the CRISPR-associated helicase Cas3 family.</text>
</comment>
<evidence type="ECO:0000256" key="5">
    <source>
        <dbReference type="ARBA" id="ARBA00022741"/>
    </source>
</evidence>
<dbReference type="InterPro" id="IPR006474">
    <property type="entry name" value="Helicase_Cas3_CRISPR-ass_core"/>
</dbReference>
<evidence type="ECO:0000256" key="8">
    <source>
        <dbReference type="ARBA" id="ARBA00022840"/>
    </source>
</evidence>
<dbReference type="InterPro" id="IPR011545">
    <property type="entry name" value="DEAD/DEAH_box_helicase_dom"/>
</dbReference>
<dbReference type="GO" id="GO:0004518">
    <property type="term" value="F:nuclease activity"/>
    <property type="evidence" value="ECO:0007669"/>
    <property type="project" value="UniProtKB-KW"/>
</dbReference>
<keyword evidence="5" id="KW-0547">Nucleotide-binding</keyword>
<dbReference type="EMBL" id="BMMX01000078">
    <property type="protein sequence ID" value="GGL20508.1"/>
    <property type="molecule type" value="Genomic_DNA"/>
</dbReference>